<dbReference type="GO" id="GO:0003677">
    <property type="term" value="F:DNA binding"/>
    <property type="evidence" value="ECO:0007669"/>
    <property type="project" value="InterPro"/>
</dbReference>
<comment type="caution">
    <text evidence="2">The sequence shown here is derived from an EMBL/GenBank/DDBJ whole genome shotgun (WGS) entry which is preliminary data.</text>
</comment>
<dbReference type="AlphaFoldDB" id="A0A841CGL7"/>
<evidence type="ECO:0000259" key="1">
    <source>
        <dbReference type="PROSITE" id="PS50943"/>
    </source>
</evidence>
<dbReference type="EMBL" id="JACHJN010000004">
    <property type="protein sequence ID" value="MBB5956491.1"/>
    <property type="molecule type" value="Genomic_DNA"/>
</dbReference>
<dbReference type="SMART" id="SM00530">
    <property type="entry name" value="HTH_XRE"/>
    <property type="match status" value="1"/>
</dbReference>
<gene>
    <name evidence="2" type="ORF">FHS29_003077</name>
</gene>
<dbReference type="InterPro" id="IPR043917">
    <property type="entry name" value="DUF5753"/>
</dbReference>
<proteinExistence type="predicted"/>
<accession>A0A841CGL7</accession>
<organism evidence="2 3">
    <name type="scientific">Saccharothrix tamanrassetensis</name>
    <dbReference type="NCBI Taxonomy" id="1051531"/>
    <lineage>
        <taxon>Bacteria</taxon>
        <taxon>Bacillati</taxon>
        <taxon>Actinomycetota</taxon>
        <taxon>Actinomycetes</taxon>
        <taxon>Pseudonocardiales</taxon>
        <taxon>Pseudonocardiaceae</taxon>
        <taxon>Saccharothrix</taxon>
    </lineage>
</organism>
<evidence type="ECO:0000313" key="3">
    <source>
        <dbReference type="Proteomes" id="UP000547510"/>
    </source>
</evidence>
<dbReference type="Proteomes" id="UP000547510">
    <property type="component" value="Unassembled WGS sequence"/>
</dbReference>
<name>A0A841CGL7_9PSEU</name>
<reference evidence="2 3" key="1">
    <citation type="submission" date="2020-08" db="EMBL/GenBank/DDBJ databases">
        <title>Genomic Encyclopedia of Type Strains, Phase III (KMG-III): the genomes of soil and plant-associated and newly described type strains.</title>
        <authorList>
            <person name="Whitman W."/>
        </authorList>
    </citation>
    <scope>NUCLEOTIDE SEQUENCE [LARGE SCALE GENOMIC DNA]</scope>
    <source>
        <strain evidence="2 3">CECT 8640</strain>
    </source>
</reference>
<dbReference type="Gene3D" id="1.10.260.40">
    <property type="entry name" value="lambda repressor-like DNA-binding domains"/>
    <property type="match status" value="1"/>
</dbReference>
<evidence type="ECO:0000313" key="2">
    <source>
        <dbReference type="EMBL" id="MBB5956491.1"/>
    </source>
</evidence>
<dbReference type="PROSITE" id="PS50943">
    <property type="entry name" value="HTH_CROC1"/>
    <property type="match status" value="1"/>
</dbReference>
<protein>
    <submittedName>
        <fullName evidence="2">Transcriptional regulator with XRE-family HTH domain</fullName>
    </submittedName>
</protein>
<dbReference type="InterPro" id="IPR001387">
    <property type="entry name" value="Cro/C1-type_HTH"/>
</dbReference>
<sequence length="280" mass="31238">MARRPGPSVRSRRLAITLRKLRRATGMTGADVAKAVDMSGSKLSRVESADSGIYLDDVEKLLDFYGVTKKQRVYLLDLARHAEQRGLLRINNANLPGADWQTWADFEEEANGLLFYEPMMIPGLLQTTEYANAIIKATGHHLTADEIEALVASRKARQGMLSRSDPLRLHAIIEQSAIERRFGGPGAHARQVRHLLDTAELPNVTVQVLPADAEVHSAMTGAFVILEYDEEASLVLLENKISSLFLDEPEQIEVFETTWSSLRELAYTPVETVEFLKRLA</sequence>
<dbReference type="Pfam" id="PF13560">
    <property type="entry name" value="HTH_31"/>
    <property type="match status" value="1"/>
</dbReference>
<dbReference type="CDD" id="cd00093">
    <property type="entry name" value="HTH_XRE"/>
    <property type="match status" value="1"/>
</dbReference>
<dbReference type="InterPro" id="IPR010982">
    <property type="entry name" value="Lambda_DNA-bd_dom_sf"/>
</dbReference>
<dbReference type="RefSeq" id="WP_184691280.1">
    <property type="nucleotide sequence ID" value="NZ_JACHJN010000004.1"/>
</dbReference>
<dbReference type="SUPFAM" id="SSF47413">
    <property type="entry name" value="lambda repressor-like DNA-binding domains"/>
    <property type="match status" value="1"/>
</dbReference>
<dbReference type="Pfam" id="PF19054">
    <property type="entry name" value="DUF5753"/>
    <property type="match status" value="1"/>
</dbReference>
<feature type="domain" description="HTH cro/C1-type" evidence="1">
    <location>
        <begin position="18"/>
        <end position="72"/>
    </location>
</feature>
<keyword evidence="3" id="KW-1185">Reference proteome</keyword>